<feature type="domain" description="PpiC" evidence="9">
    <location>
        <begin position="282"/>
        <end position="382"/>
    </location>
</feature>
<dbReference type="GO" id="GO:0051082">
    <property type="term" value="F:unfolded protein binding"/>
    <property type="evidence" value="ECO:0007669"/>
    <property type="project" value="UniProtKB-UniRule"/>
</dbReference>
<comment type="subcellular location">
    <subcellularLocation>
        <location evidence="7">Periplasm</location>
    </subcellularLocation>
    <text evidence="7">Is capable of associating with the outer membrane.</text>
</comment>
<dbReference type="Proteomes" id="UP000199758">
    <property type="component" value="Unassembled WGS sequence"/>
</dbReference>
<feature type="compositionally biased region" description="Basic and acidic residues" evidence="8">
    <location>
        <begin position="385"/>
        <end position="394"/>
    </location>
</feature>
<dbReference type="GO" id="GO:0043165">
    <property type="term" value="P:Gram-negative-bacterium-type cell outer membrane assembly"/>
    <property type="evidence" value="ECO:0007669"/>
    <property type="project" value="InterPro"/>
</dbReference>
<dbReference type="RefSeq" id="WP_084083293.1">
    <property type="nucleotide sequence ID" value="NZ_FQWZ01000004.1"/>
</dbReference>
<dbReference type="InterPro" id="IPR015391">
    <property type="entry name" value="SurA_N"/>
</dbReference>
<keyword evidence="2 7" id="KW-0677">Repeat</keyword>
<evidence type="ECO:0000313" key="11">
    <source>
        <dbReference type="Proteomes" id="UP000199758"/>
    </source>
</evidence>
<dbReference type="PANTHER" id="PTHR47637">
    <property type="entry name" value="CHAPERONE SURA"/>
    <property type="match status" value="1"/>
</dbReference>
<dbReference type="InterPro" id="IPR023034">
    <property type="entry name" value="PPIase_SurA"/>
</dbReference>
<dbReference type="InterPro" id="IPR027304">
    <property type="entry name" value="Trigger_fact/SurA_dom_sf"/>
</dbReference>
<evidence type="ECO:0000313" key="10">
    <source>
        <dbReference type="EMBL" id="SHG93461.1"/>
    </source>
</evidence>
<comment type="function">
    <text evidence="7">Chaperone involved in the correct folding and assembly of outer membrane proteins. Recognizes specific patterns of aromatic residues and the orientation of their side chains, which are found more frequently in integral outer membrane proteins. May act in both early periplasmic and late outer membrane-associated steps of protein maturation.</text>
</comment>
<dbReference type="PROSITE" id="PS01096">
    <property type="entry name" value="PPIC_PPIASE_1"/>
    <property type="match status" value="1"/>
</dbReference>
<keyword evidence="4 7" id="KW-0697">Rotamase</keyword>
<evidence type="ECO:0000259" key="9">
    <source>
        <dbReference type="PROSITE" id="PS50198"/>
    </source>
</evidence>
<dbReference type="AlphaFoldDB" id="A0A1M5NVA0"/>
<dbReference type="GO" id="GO:0003755">
    <property type="term" value="F:peptidyl-prolyl cis-trans isomerase activity"/>
    <property type="evidence" value="ECO:0007669"/>
    <property type="project" value="UniProtKB-UniRule"/>
</dbReference>
<feature type="region of interest" description="Disordered" evidence="8">
    <location>
        <begin position="385"/>
        <end position="405"/>
    </location>
</feature>
<proteinExistence type="inferred from homology"/>
<organism evidence="10 11">
    <name type="scientific">Hydrocarboniphaga daqingensis</name>
    <dbReference type="NCBI Taxonomy" id="490188"/>
    <lineage>
        <taxon>Bacteria</taxon>
        <taxon>Pseudomonadati</taxon>
        <taxon>Pseudomonadota</taxon>
        <taxon>Gammaproteobacteria</taxon>
        <taxon>Nevskiales</taxon>
        <taxon>Nevskiaceae</taxon>
        <taxon>Hydrocarboniphaga</taxon>
    </lineage>
</organism>
<dbReference type="PROSITE" id="PS50198">
    <property type="entry name" value="PPIC_PPIASE_2"/>
    <property type="match status" value="2"/>
</dbReference>
<sequence precursor="true">MAFPKTLLAPLAALCLLAGPAAQAEVIDRIVAVVNDSVVLQSELNQALLDAQAQIRARGVAVPADDVLRPQVLERVIVTRLQTQRAQMAGIRIDDRELNEVLNNIARQNNMTLSQLAESVKADGLDFLVVREQIRDEVLINRLRQKEVEARIQVTDQDVDLYLANQGADDNTEFHLLHILVSIPDGASSEERDRRRAKAQGLLKRVRSGEDFGQIAITSSDGQQALSGGDLDWRKAADLPSLFATAAAKLKVGDTSDVLETGSGFHLIKLAGTRGGEERQTVNETHAAHILIMPNALRTEDQARAQINDLYDRLANKGGDFAKLAKEFSDDPGSKNNGGDLSWQPPGVFAPEFQVRIDQLPLNEVSQPFHTQFGWHIAKVLERRTRDTTEESRRGRARQAIQQRRSGEEYETWLRRLRDEAYVEYRLAKADAAPAAADAPAADAATATP</sequence>
<dbReference type="InterPro" id="IPR023058">
    <property type="entry name" value="PPIase_PpiC_CS"/>
</dbReference>
<dbReference type="STRING" id="490188.SAMN04488068_1881"/>
<dbReference type="GO" id="GO:0042277">
    <property type="term" value="F:peptide binding"/>
    <property type="evidence" value="ECO:0007669"/>
    <property type="project" value="InterPro"/>
</dbReference>
<gene>
    <name evidence="7" type="primary">surA</name>
    <name evidence="10" type="ORF">SAMN04488068_1881</name>
</gene>
<comment type="domain">
    <text evidence="7">The PPIase activity resides only in the second parvulin domain. The N-terminal region and the C-terminal tail are necessary and sufficient for the chaperone activity of SurA. The PPIase activity is dispensable for SurA to function as a chaperone. The N-terminal region and the C-terminal tail are also required for porin recognition.</text>
</comment>
<dbReference type="GO" id="GO:0030288">
    <property type="term" value="C:outer membrane-bounded periplasmic space"/>
    <property type="evidence" value="ECO:0007669"/>
    <property type="project" value="InterPro"/>
</dbReference>
<evidence type="ECO:0000256" key="7">
    <source>
        <dbReference type="HAMAP-Rule" id="MF_01183"/>
    </source>
</evidence>
<dbReference type="EMBL" id="FQWZ01000004">
    <property type="protein sequence ID" value="SHG93461.1"/>
    <property type="molecule type" value="Genomic_DNA"/>
</dbReference>
<evidence type="ECO:0000256" key="5">
    <source>
        <dbReference type="ARBA" id="ARBA00023186"/>
    </source>
</evidence>
<dbReference type="GO" id="GO:0006457">
    <property type="term" value="P:protein folding"/>
    <property type="evidence" value="ECO:0007669"/>
    <property type="project" value="UniProtKB-UniRule"/>
</dbReference>
<accession>A0A1M5NVA0</accession>
<keyword evidence="1 7" id="KW-0732">Signal</keyword>
<keyword evidence="5 7" id="KW-0143">Chaperone</keyword>
<dbReference type="Gene3D" id="1.10.4030.10">
    <property type="entry name" value="Porin chaperone SurA, peptide-binding domain"/>
    <property type="match status" value="1"/>
</dbReference>
<evidence type="ECO:0000256" key="1">
    <source>
        <dbReference type="ARBA" id="ARBA00022729"/>
    </source>
</evidence>
<dbReference type="SUPFAM" id="SSF54534">
    <property type="entry name" value="FKBP-like"/>
    <property type="match status" value="2"/>
</dbReference>
<dbReference type="HAMAP" id="MF_01183">
    <property type="entry name" value="Chaperone_SurA"/>
    <property type="match status" value="1"/>
</dbReference>
<evidence type="ECO:0000256" key="4">
    <source>
        <dbReference type="ARBA" id="ARBA00023110"/>
    </source>
</evidence>
<keyword evidence="3 7" id="KW-0574">Periplasm</keyword>
<dbReference type="InterPro" id="IPR046357">
    <property type="entry name" value="PPIase_dom_sf"/>
</dbReference>
<evidence type="ECO:0000256" key="3">
    <source>
        <dbReference type="ARBA" id="ARBA00022764"/>
    </source>
</evidence>
<dbReference type="InterPro" id="IPR000297">
    <property type="entry name" value="PPIase_PpiC"/>
</dbReference>
<keyword evidence="6 7" id="KW-0413">Isomerase</keyword>
<dbReference type="Pfam" id="PF13616">
    <property type="entry name" value="Rotamase_3"/>
    <property type="match status" value="1"/>
</dbReference>
<feature type="chain" id="PRO_5013411190" description="Chaperone SurA" evidence="7">
    <location>
        <begin position="25"/>
        <end position="449"/>
    </location>
</feature>
<dbReference type="GO" id="GO:0050821">
    <property type="term" value="P:protein stabilization"/>
    <property type="evidence" value="ECO:0007669"/>
    <property type="project" value="InterPro"/>
</dbReference>
<dbReference type="Pfam" id="PF00639">
    <property type="entry name" value="Rotamase"/>
    <property type="match status" value="1"/>
</dbReference>
<protein>
    <recommendedName>
        <fullName evidence="7">Chaperone SurA</fullName>
    </recommendedName>
    <alternativeName>
        <fullName evidence="7">Peptidyl-prolyl cis-trans isomerase SurA</fullName>
        <shortName evidence="7">PPIase SurA</shortName>
        <ecNumber evidence="7">5.2.1.8</ecNumber>
    </alternativeName>
    <alternativeName>
        <fullName evidence="7">Rotamase SurA</fullName>
    </alternativeName>
</protein>
<keyword evidence="11" id="KW-1185">Reference proteome</keyword>
<dbReference type="EC" id="5.2.1.8" evidence="7"/>
<feature type="domain" description="PpiC" evidence="9">
    <location>
        <begin position="171"/>
        <end position="272"/>
    </location>
</feature>
<reference evidence="10 11" key="1">
    <citation type="submission" date="2016-11" db="EMBL/GenBank/DDBJ databases">
        <authorList>
            <person name="Jaros S."/>
            <person name="Januszkiewicz K."/>
            <person name="Wedrychowicz H."/>
        </authorList>
    </citation>
    <scope>NUCLEOTIDE SEQUENCE [LARGE SCALE GENOMIC DNA]</scope>
    <source>
        <strain evidence="10 11">CGMCC 1.7049</strain>
    </source>
</reference>
<dbReference type="InterPro" id="IPR050280">
    <property type="entry name" value="OMP_Chaperone_SurA"/>
</dbReference>
<dbReference type="Gene3D" id="3.10.50.40">
    <property type="match status" value="2"/>
</dbReference>
<feature type="signal peptide" evidence="7">
    <location>
        <begin position="1"/>
        <end position="24"/>
    </location>
</feature>
<dbReference type="SUPFAM" id="SSF109998">
    <property type="entry name" value="Triger factor/SurA peptide-binding domain-like"/>
    <property type="match status" value="1"/>
</dbReference>
<dbReference type="PANTHER" id="PTHR47637:SF1">
    <property type="entry name" value="CHAPERONE SURA"/>
    <property type="match status" value="1"/>
</dbReference>
<evidence type="ECO:0000256" key="6">
    <source>
        <dbReference type="ARBA" id="ARBA00023235"/>
    </source>
</evidence>
<dbReference type="OrthoDB" id="14196at2"/>
<comment type="catalytic activity">
    <reaction evidence="7">
        <text>[protein]-peptidylproline (omega=180) = [protein]-peptidylproline (omega=0)</text>
        <dbReference type="Rhea" id="RHEA:16237"/>
        <dbReference type="Rhea" id="RHEA-COMP:10747"/>
        <dbReference type="Rhea" id="RHEA-COMP:10748"/>
        <dbReference type="ChEBI" id="CHEBI:83833"/>
        <dbReference type="ChEBI" id="CHEBI:83834"/>
        <dbReference type="EC" id="5.2.1.8"/>
    </reaction>
</comment>
<evidence type="ECO:0000256" key="2">
    <source>
        <dbReference type="ARBA" id="ARBA00022737"/>
    </source>
</evidence>
<name>A0A1M5NVA0_9GAMM</name>
<evidence type="ECO:0000256" key="8">
    <source>
        <dbReference type="SAM" id="MobiDB-lite"/>
    </source>
</evidence>
<dbReference type="Pfam" id="PF09312">
    <property type="entry name" value="SurA_N"/>
    <property type="match status" value="1"/>
</dbReference>